<dbReference type="Gene3D" id="2.160.20.10">
    <property type="entry name" value="Single-stranded right-handed beta-helix, Pectin lyase-like"/>
    <property type="match status" value="1"/>
</dbReference>
<organism evidence="2 3">
    <name type="scientific">Pedobacter steynii</name>
    <dbReference type="NCBI Taxonomy" id="430522"/>
    <lineage>
        <taxon>Bacteria</taxon>
        <taxon>Pseudomonadati</taxon>
        <taxon>Bacteroidota</taxon>
        <taxon>Sphingobacteriia</taxon>
        <taxon>Sphingobacteriales</taxon>
        <taxon>Sphingobacteriaceae</taxon>
        <taxon>Pedobacter</taxon>
    </lineage>
</organism>
<proteinExistence type="predicted"/>
<dbReference type="SUPFAM" id="SSF51126">
    <property type="entry name" value="Pectin lyase-like"/>
    <property type="match status" value="1"/>
</dbReference>
<keyword evidence="1" id="KW-0732">Signal</keyword>
<dbReference type="Proteomes" id="UP000094313">
    <property type="component" value="Chromosome"/>
</dbReference>
<sequence length="421" mass="45015">MIKLCSFSILLLSLISGGNLISEMKSPASLNSTFSSSASGKRLTNQKIVNVKDAGAKGNSADDDLLIIQKVLDLIEQSGGGEIIIPKSVGNYMISNTLYVGSNTTITFTGNSYFKLSRYTTVGTMFRNKPGATGIVFNNPLLDGNHIFAGGSGQNGISFGNGGTCVVKGGHIRNFERGDIGPKDGGKGLQVESSSVVSFSADGTVIENCHKAISVHRDLSKRGKITASFNNIYAKRCDQFAIVTQTNGLDTSGLQLKVTVSNFTAENCGNVDGVFIMSRANNVKFLNGKVTGQNKVNSVIRGRYTSCSFSNIKIQQACVSVIDLNPSWYGPDTFLAQKNNYDLDITGAYDYLLKSDKVTSNPNRSLVRSNIKALVKSNASKGLVFGEARSNNTTLSISTSRGKKFEGSTFKMTTIGNKVDL</sequence>
<gene>
    <name evidence="2" type="ORF">BFS30_06905</name>
</gene>
<feature type="signal peptide" evidence="1">
    <location>
        <begin position="1"/>
        <end position="21"/>
    </location>
</feature>
<dbReference type="InterPro" id="IPR012334">
    <property type="entry name" value="Pectin_lyas_fold"/>
</dbReference>
<keyword evidence="3" id="KW-1185">Reference proteome</keyword>
<dbReference type="AlphaFoldDB" id="A0A1D7QE12"/>
<name>A0A1D7QE12_9SPHI</name>
<dbReference type="EMBL" id="CP017141">
    <property type="protein sequence ID" value="AOM76922.1"/>
    <property type="molecule type" value="Genomic_DNA"/>
</dbReference>
<dbReference type="OrthoDB" id="9795222at2"/>
<evidence type="ECO:0000313" key="2">
    <source>
        <dbReference type="EMBL" id="AOM76922.1"/>
    </source>
</evidence>
<protein>
    <recommendedName>
        <fullName evidence="4">Pectate lyase superfamily protein domain-containing protein</fullName>
    </recommendedName>
</protein>
<evidence type="ECO:0000313" key="3">
    <source>
        <dbReference type="Proteomes" id="UP000094313"/>
    </source>
</evidence>
<feature type="chain" id="PRO_5009098426" description="Pectate lyase superfamily protein domain-containing protein" evidence="1">
    <location>
        <begin position="22"/>
        <end position="421"/>
    </location>
</feature>
<dbReference type="KEGG" id="psty:BFS30_06905"/>
<accession>A0A1D7QE12</accession>
<reference evidence="2 3" key="1">
    <citation type="submission" date="2016-08" db="EMBL/GenBank/DDBJ databases">
        <authorList>
            <person name="Seilhamer J.J."/>
        </authorList>
    </citation>
    <scope>NUCLEOTIDE SEQUENCE [LARGE SCALE GENOMIC DNA]</scope>
    <source>
        <strain evidence="2 3">DX4</strain>
    </source>
</reference>
<dbReference type="RefSeq" id="WP_069378615.1">
    <property type="nucleotide sequence ID" value="NZ_CP017141.1"/>
</dbReference>
<evidence type="ECO:0008006" key="4">
    <source>
        <dbReference type="Google" id="ProtNLM"/>
    </source>
</evidence>
<evidence type="ECO:0000256" key="1">
    <source>
        <dbReference type="SAM" id="SignalP"/>
    </source>
</evidence>
<dbReference type="InterPro" id="IPR011050">
    <property type="entry name" value="Pectin_lyase_fold/virulence"/>
</dbReference>